<sequence length="102" mass="11367">MKNKKLILSPFIITNAFVGEIKVIQFIKNTYSSLVGQITTLTKAYDNDLKISTAYKDSSQEIVTAIVVSSLLPILLEVDSDGNQINFHESNSSQKMEEVIRS</sequence>
<protein>
    <submittedName>
        <fullName evidence="1">Uncharacterized protein</fullName>
    </submittedName>
</protein>
<dbReference type="RefSeq" id="WP_169654235.1">
    <property type="nucleotide sequence ID" value="NZ_JABANE010000002.1"/>
</dbReference>
<proteinExistence type="predicted"/>
<evidence type="ECO:0000313" key="1">
    <source>
        <dbReference type="EMBL" id="NME66482.1"/>
    </source>
</evidence>
<dbReference type="Proteomes" id="UP000576082">
    <property type="component" value="Unassembled WGS sequence"/>
</dbReference>
<dbReference type="AlphaFoldDB" id="A0A7X9RSW5"/>
<comment type="caution">
    <text evidence="1">The sequence shown here is derived from an EMBL/GenBank/DDBJ whole genome shotgun (WGS) entry which is preliminary data.</text>
</comment>
<accession>A0A7X9RSW5</accession>
<reference evidence="1 2" key="1">
    <citation type="submission" date="2020-04" db="EMBL/GenBank/DDBJ databases">
        <title>Flammeovirga sp. SR4, a novel species isolated from seawater.</title>
        <authorList>
            <person name="Wang X."/>
        </authorList>
    </citation>
    <scope>NUCLEOTIDE SEQUENCE [LARGE SCALE GENOMIC DNA]</scope>
    <source>
        <strain evidence="1 2">ATCC 23126</strain>
    </source>
</reference>
<name>A0A7X9RSW5_9BACT</name>
<evidence type="ECO:0000313" key="2">
    <source>
        <dbReference type="Proteomes" id="UP000576082"/>
    </source>
</evidence>
<keyword evidence="2" id="KW-1185">Reference proteome</keyword>
<dbReference type="EMBL" id="JABANE010000002">
    <property type="protein sequence ID" value="NME66482.1"/>
    <property type="molecule type" value="Genomic_DNA"/>
</dbReference>
<gene>
    <name evidence="1" type="ORF">HHU12_00770</name>
</gene>
<organism evidence="1 2">
    <name type="scientific">Flammeovirga aprica JL-4</name>
    <dbReference type="NCBI Taxonomy" id="694437"/>
    <lineage>
        <taxon>Bacteria</taxon>
        <taxon>Pseudomonadati</taxon>
        <taxon>Bacteroidota</taxon>
        <taxon>Cytophagia</taxon>
        <taxon>Cytophagales</taxon>
        <taxon>Flammeovirgaceae</taxon>
        <taxon>Flammeovirga</taxon>
    </lineage>
</organism>